<dbReference type="STRING" id="537013.CLOSTMETH_01728"/>
<sequence length="461" mass="52063">MAGLFREQGKIGQRRSFGTFFEEFLPELRGKKGIEAYREMADNDDIVGAILFALKMLIRQASWKVDPGGDTTADIQAAEFVDSCRNDMQDTWSSTMSEILSFLVYGWSYHEIVYKRRMGRSRDPKHRSKFDDGLIGWSKLPIRSQDTLWEWAYDEGDNLLGLWQAPPPLYEHIFIPREKALHFVTESNKGNPEGRSILRNAYRGWYFKKRIQEIEGIGLERDLAGFPVLTAPEGMDIWNTDDPDMAKALQAAEAIVTSIKRDSREGLVLAPGWTLELLSAGSRRQFDTGQIIERYDNRIAMTVLADFIFLGHENVGSFALSSDKTELFSVALGAYLDMICEVFNSQAIPRLIDLNENAFRGITDYPVLCHGDIETPNLTELGKFISDMVNASVLIPDDSLEDHVRGVASLPPRQESPESEPRAPKGKQPPQENAPSSDEDEDTQKAVQARKNLLSGEYKER</sequence>
<dbReference type="InterPro" id="IPR009279">
    <property type="entry name" value="Portal_Mu"/>
</dbReference>
<evidence type="ECO:0000313" key="3">
    <source>
        <dbReference type="Proteomes" id="UP000003340"/>
    </source>
</evidence>
<dbReference type="HOGENOM" id="CLU_574465_0_0_9"/>
<evidence type="ECO:0000313" key="2">
    <source>
        <dbReference type="EMBL" id="EEG30659.1"/>
    </source>
</evidence>
<reference evidence="2 3" key="2">
    <citation type="submission" date="2009-02" db="EMBL/GenBank/DDBJ databases">
        <title>Draft genome sequence of Clostridium methylpentosum (DSM 5476).</title>
        <authorList>
            <person name="Sudarsanam P."/>
            <person name="Ley R."/>
            <person name="Guruge J."/>
            <person name="Turnbaugh P.J."/>
            <person name="Mahowald M."/>
            <person name="Liep D."/>
            <person name="Gordon J."/>
        </authorList>
    </citation>
    <scope>NUCLEOTIDE SEQUENCE [LARGE SCALE GENOMIC DNA]</scope>
    <source>
        <strain evidence="2 3">DSM 5476</strain>
    </source>
</reference>
<proteinExistence type="predicted"/>
<feature type="region of interest" description="Disordered" evidence="1">
    <location>
        <begin position="408"/>
        <end position="461"/>
    </location>
</feature>
<protein>
    <recommendedName>
        <fullName evidence="4">Mu-like prophage protein gp29</fullName>
    </recommendedName>
</protein>
<dbReference type="Pfam" id="PF06074">
    <property type="entry name" value="Portal_Mu"/>
    <property type="match status" value="1"/>
</dbReference>
<gene>
    <name evidence="2" type="ORF">CLOSTMETH_01728</name>
</gene>
<reference evidence="2 3" key="1">
    <citation type="submission" date="2009-01" db="EMBL/GenBank/DDBJ databases">
        <authorList>
            <person name="Fulton L."/>
            <person name="Clifton S."/>
            <person name="Fulton B."/>
            <person name="Xu J."/>
            <person name="Minx P."/>
            <person name="Pepin K.H."/>
            <person name="Johnson M."/>
            <person name="Bhonagiri V."/>
            <person name="Nash W.E."/>
            <person name="Mardis E.R."/>
            <person name="Wilson R.K."/>
        </authorList>
    </citation>
    <scope>NUCLEOTIDE SEQUENCE [LARGE SCALE GENOMIC DNA]</scope>
    <source>
        <strain evidence="2 3">DSM 5476</strain>
    </source>
</reference>
<dbReference type="EMBL" id="ACEC01000058">
    <property type="protein sequence ID" value="EEG30659.1"/>
    <property type="molecule type" value="Genomic_DNA"/>
</dbReference>
<keyword evidence="3" id="KW-1185">Reference proteome</keyword>
<accession>C0ED07</accession>
<dbReference type="Proteomes" id="UP000003340">
    <property type="component" value="Unassembled WGS sequence"/>
</dbReference>
<comment type="caution">
    <text evidence="2">The sequence shown here is derived from an EMBL/GenBank/DDBJ whole genome shotgun (WGS) entry which is preliminary data.</text>
</comment>
<dbReference type="eggNOG" id="COG4383">
    <property type="taxonomic scope" value="Bacteria"/>
</dbReference>
<evidence type="ECO:0000256" key="1">
    <source>
        <dbReference type="SAM" id="MobiDB-lite"/>
    </source>
</evidence>
<dbReference type="AlphaFoldDB" id="C0ED07"/>
<evidence type="ECO:0008006" key="4">
    <source>
        <dbReference type="Google" id="ProtNLM"/>
    </source>
</evidence>
<name>C0ED07_9FIRM</name>
<organism evidence="2 3">
    <name type="scientific">[Clostridium] methylpentosum DSM 5476</name>
    <dbReference type="NCBI Taxonomy" id="537013"/>
    <lineage>
        <taxon>Bacteria</taxon>
        <taxon>Bacillati</taxon>
        <taxon>Bacillota</taxon>
        <taxon>Clostridia</taxon>
        <taxon>Eubacteriales</taxon>
        <taxon>Oscillospiraceae</taxon>
        <taxon>Oscillospiraceae incertae sedis</taxon>
    </lineage>
</organism>